<dbReference type="Proteomes" id="UP000008138">
    <property type="component" value="Chromosome"/>
</dbReference>
<comment type="subunit">
    <text evidence="3">Heterodimer composed of an alpha and a beta subunit.</text>
</comment>
<dbReference type="GO" id="GO:0019164">
    <property type="term" value="F:pyruvate synthase activity"/>
    <property type="evidence" value="ECO:0007669"/>
    <property type="project" value="UniProtKB-ARBA"/>
</dbReference>
<dbReference type="InterPro" id="IPR029061">
    <property type="entry name" value="THDP-binding"/>
</dbReference>
<evidence type="ECO:0000313" key="9">
    <source>
        <dbReference type="EMBL" id="AEA13214.1"/>
    </source>
</evidence>
<gene>
    <name evidence="9" type="ordered locus">TUZN_1753</name>
</gene>
<evidence type="ECO:0000256" key="1">
    <source>
        <dbReference type="ARBA" id="ARBA00001964"/>
    </source>
</evidence>
<keyword evidence="7" id="KW-1133">Transmembrane helix</keyword>
<dbReference type="eggNOG" id="arCOG01051">
    <property type="taxonomic scope" value="Archaea"/>
</dbReference>
<dbReference type="GeneID" id="10361267"/>
<comment type="cofactor">
    <cofactor evidence="1">
        <name>thiamine diphosphate</name>
        <dbReference type="ChEBI" id="CHEBI:58937"/>
    </cofactor>
</comment>
<dbReference type="SMART" id="SM00861">
    <property type="entry name" value="Transket_pyr"/>
    <property type="match status" value="1"/>
</dbReference>
<comment type="catalytic activity">
    <reaction evidence="6">
        <text>a 2-oxocarboxylate + 2 oxidized [2Fe-2S]-[ferredoxin] + CoA = an acyl-CoA + 2 reduced [2Fe-2S]-[ferredoxin] + CO2 + H(+)</text>
        <dbReference type="Rhea" id="RHEA:42316"/>
        <dbReference type="Rhea" id="RHEA-COMP:10000"/>
        <dbReference type="Rhea" id="RHEA-COMP:10001"/>
        <dbReference type="ChEBI" id="CHEBI:15378"/>
        <dbReference type="ChEBI" id="CHEBI:16526"/>
        <dbReference type="ChEBI" id="CHEBI:33737"/>
        <dbReference type="ChEBI" id="CHEBI:33738"/>
        <dbReference type="ChEBI" id="CHEBI:35179"/>
        <dbReference type="ChEBI" id="CHEBI:57287"/>
        <dbReference type="ChEBI" id="CHEBI:58342"/>
        <dbReference type="EC" id="1.2.7.11"/>
    </reaction>
</comment>
<dbReference type="PANTHER" id="PTHR43825:SF1">
    <property type="entry name" value="TRANSKETOLASE-LIKE PYRIMIDINE-BINDING DOMAIN-CONTAINING PROTEIN"/>
    <property type="match status" value="1"/>
</dbReference>
<evidence type="ECO:0000256" key="4">
    <source>
        <dbReference type="ARBA" id="ARBA00012691"/>
    </source>
</evidence>
<keyword evidence="7" id="KW-0472">Membrane</keyword>
<dbReference type="InterPro" id="IPR009014">
    <property type="entry name" value="Transketo_C/PFOR_II"/>
</dbReference>
<name>F2L3H5_THEU7</name>
<keyword evidence="7" id="KW-0812">Transmembrane</keyword>
<dbReference type="PANTHER" id="PTHR43825">
    <property type="entry name" value="PYRUVATE DEHYDROGENASE E1 COMPONENT"/>
    <property type="match status" value="1"/>
</dbReference>
<proteinExistence type="inferred from homology"/>
<reference key="2">
    <citation type="submission" date="2011-03" db="EMBL/GenBank/DDBJ databases">
        <title>Complete genome sequence of the thermoacidophilic crenarchaeon Thermoproteus uzoniensis 768-20.</title>
        <authorList>
            <person name="Mardanov A.V."/>
            <person name="Gumerov V.M."/>
            <person name="Beletsky A.V."/>
            <person name="Prokofeva M.I."/>
            <person name="Bonch-Osmolovskaya E.A."/>
            <person name="Ravin N.V."/>
            <person name="Skryabin K.G."/>
        </authorList>
    </citation>
    <scope>NUCLEOTIDE SEQUENCE</scope>
    <source>
        <strain>768-20</strain>
    </source>
</reference>
<evidence type="ECO:0000313" key="10">
    <source>
        <dbReference type="Proteomes" id="UP000008138"/>
    </source>
</evidence>
<dbReference type="InterPro" id="IPR051157">
    <property type="entry name" value="PDH/Transketolase"/>
</dbReference>
<dbReference type="OrthoDB" id="6779at2157"/>
<dbReference type="Pfam" id="PF02779">
    <property type="entry name" value="Transket_pyr"/>
    <property type="match status" value="1"/>
</dbReference>
<evidence type="ECO:0000256" key="5">
    <source>
        <dbReference type="ARBA" id="ARBA00023052"/>
    </source>
</evidence>
<dbReference type="EMBL" id="CP002590">
    <property type="protein sequence ID" value="AEA13214.1"/>
    <property type="molecule type" value="Genomic_DNA"/>
</dbReference>
<dbReference type="HOGENOM" id="CLU_009227_1_1_2"/>
<feature type="domain" description="Transketolase-like pyrimidine-binding" evidence="8">
    <location>
        <begin position="7"/>
        <end position="172"/>
    </location>
</feature>
<dbReference type="EC" id="1.2.7.11" evidence="4"/>
<dbReference type="SUPFAM" id="SSF52518">
    <property type="entry name" value="Thiamin diphosphate-binding fold (THDP-binding)"/>
    <property type="match status" value="1"/>
</dbReference>
<evidence type="ECO:0000256" key="3">
    <source>
        <dbReference type="ARBA" id="ARBA00011631"/>
    </source>
</evidence>
<dbReference type="CDD" id="cd07033">
    <property type="entry name" value="TPP_PYR_DXS_TK_like"/>
    <property type="match status" value="1"/>
</dbReference>
<evidence type="ECO:0000259" key="8">
    <source>
        <dbReference type="SMART" id="SM00861"/>
    </source>
</evidence>
<dbReference type="Gene3D" id="3.40.50.920">
    <property type="match status" value="1"/>
</dbReference>
<dbReference type="InterPro" id="IPR005475">
    <property type="entry name" value="Transketolase-like_Pyr-bd"/>
</dbReference>
<dbReference type="SUPFAM" id="SSF52922">
    <property type="entry name" value="TK C-terminal domain-like"/>
    <property type="match status" value="1"/>
</dbReference>
<dbReference type="KEGG" id="tuz:TUZN_1753"/>
<evidence type="ECO:0000256" key="2">
    <source>
        <dbReference type="ARBA" id="ARBA00007131"/>
    </source>
</evidence>
<sequence>MSLVEELTPREAAGKALADLGDLRNDVVVLVADTGETTRARFFAERHPDRFFNVGIAEQAMAAIAAGLASAGFMPYALTFAAFMARAWEIIRNSIARLNLPVRLVGTHAGFSDAYDGPSHQALEDLALFRVLPNFTVIAPADSCETYRAVMASAEVKGPVYIRVGRDFHVPTTCDMYKVFEVGKGYVALDGHDVALLTTGQMLSFALDAAHILKEKGISAAVLHFPTVKPLDLTLLSRYARTVKAIVTVEEHVVHGGFGSAVAEALINLGPKPMAIMGVKGFGRTAKSPADLYQFFGLTPDNIAARAEELISLSR</sequence>
<dbReference type="GO" id="GO:0018491">
    <property type="term" value="F:2-oxobutyrate synthase activity"/>
    <property type="evidence" value="ECO:0007669"/>
    <property type="project" value="UniProtKB-ARBA"/>
</dbReference>
<dbReference type="InterPro" id="IPR033248">
    <property type="entry name" value="Transketolase_C"/>
</dbReference>
<feature type="transmembrane region" description="Helical" evidence="7">
    <location>
        <begin position="60"/>
        <end position="85"/>
    </location>
</feature>
<dbReference type="RefSeq" id="WP_013680549.1">
    <property type="nucleotide sequence ID" value="NC_015315.1"/>
</dbReference>
<evidence type="ECO:0000256" key="6">
    <source>
        <dbReference type="ARBA" id="ARBA00048893"/>
    </source>
</evidence>
<dbReference type="STRING" id="999630.TUZN_1753"/>
<dbReference type="Pfam" id="PF02780">
    <property type="entry name" value="Transketolase_C"/>
    <property type="match status" value="1"/>
</dbReference>
<dbReference type="FunFam" id="3.40.50.970:FF:000129">
    <property type="entry name" value="Transketolase"/>
    <property type="match status" value="1"/>
</dbReference>
<reference evidence="9 10" key="1">
    <citation type="journal article" date="2011" name="J. Bacteriol.">
        <title>Complete genome sequence of the thermoacidophilic crenarchaeon Thermoproteus uzoniensis 768-20.</title>
        <authorList>
            <person name="Mardanov A.V."/>
            <person name="Gumerov V.M."/>
            <person name="Beletsky A.V."/>
            <person name="Prokofeva M.I."/>
            <person name="Bonch-Osmolovskaya E.A."/>
            <person name="Ravin N.V."/>
            <person name="Skryabin K.G."/>
        </authorList>
    </citation>
    <scope>NUCLEOTIDE SEQUENCE [LARGE SCALE GENOMIC DNA]</scope>
    <source>
        <strain evidence="9 10">768-20</strain>
    </source>
</reference>
<organism evidence="9 10">
    <name type="scientific">Thermoproteus uzoniensis (strain 768-20)</name>
    <dbReference type="NCBI Taxonomy" id="999630"/>
    <lineage>
        <taxon>Archaea</taxon>
        <taxon>Thermoproteota</taxon>
        <taxon>Thermoprotei</taxon>
        <taxon>Thermoproteales</taxon>
        <taxon>Thermoproteaceae</taxon>
        <taxon>Thermoproteus</taxon>
    </lineage>
</organism>
<evidence type="ECO:0000256" key="7">
    <source>
        <dbReference type="SAM" id="Phobius"/>
    </source>
</evidence>
<accession>F2L3H5</accession>
<keyword evidence="5" id="KW-0786">Thiamine pyrophosphate</keyword>
<keyword evidence="10" id="KW-1185">Reference proteome</keyword>
<dbReference type="AlphaFoldDB" id="F2L3H5"/>
<comment type="similarity">
    <text evidence="2">Belongs to the transketolase family.</text>
</comment>
<protein>
    <recommendedName>
        <fullName evidence="4">2-oxoacid oxidoreductase (ferredoxin)</fullName>
        <ecNumber evidence="4">1.2.7.11</ecNumber>
    </recommendedName>
</protein>
<dbReference type="Gene3D" id="3.40.50.970">
    <property type="match status" value="1"/>
</dbReference>